<feature type="region of interest" description="Disordered" evidence="5">
    <location>
        <begin position="742"/>
        <end position="820"/>
    </location>
</feature>
<feature type="compositionally biased region" description="Polar residues" evidence="5">
    <location>
        <begin position="12"/>
        <end position="22"/>
    </location>
</feature>
<feature type="region of interest" description="Disordered" evidence="5">
    <location>
        <begin position="1"/>
        <end position="83"/>
    </location>
</feature>
<feature type="compositionally biased region" description="Basic and acidic residues" evidence="5">
    <location>
        <begin position="808"/>
        <end position="820"/>
    </location>
</feature>
<feature type="compositionally biased region" description="Low complexity" evidence="5">
    <location>
        <begin position="1176"/>
        <end position="1186"/>
    </location>
</feature>
<feature type="compositionally biased region" description="Basic and acidic residues" evidence="5">
    <location>
        <begin position="247"/>
        <end position="257"/>
    </location>
</feature>
<evidence type="ECO:0000256" key="3">
    <source>
        <dbReference type="ARBA" id="ARBA00022574"/>
    </source>
</evidence>
<dbReference type="EMBL" id="KZ819338">
    <property type="protein sequence ID" value="PWN18130.1"/>
    <property type="molecule type" value="Genomic_DNA"/>
</dbReference>
<keyword evidence="3" id="KW-0853">WD repeat</keyword>
<feature type="compositionally biased region" description="Polar residues" evidence="5">
    <location>
        <begin position="891"/>
        <end position="908"/>
    </location>
</feature>
<feature type="compositionally biased region" description="Low complexity" evidence="5">
    <location>
        <begin position="217"/>
        <end position="226"/>
    </location>
</feature>
<feature type="region of interest" description="Disordered" evidence="5">
    <location>
        <begin position="168"/>
        <end position="288"/>
    </location>
</feature>
<dbReference type="OrthoDB" id="21128at2759"/>
<feature type="compositionally biased region" description="Low complexity" evidence="5">
    <location>
        <begin position="259"/>
        <end position="271"/>
    </location>
</feature>
<feature type="compositionally biased region" description="Pro residues" evidence="5">
    <location>
        <begin position="1189"/>
        <end position="1201"/>
    </location>
</feature>
<keyword evidence="2" id="KW-0963">Cytoplasm</keyword>
<name>A0A316TYJ9_9BASI</name>
<gene>
    <name evidence="6" type="ORF">BCV69DRAFT_314966</name>
</gene>
<proteinExistence type="predicted"/>
<keyword evidence="7" id="KW-1185">Reference proteome</keyword>
<feature type="compositionally biased region" description="Pro residues" evidence="5">
    <location>
        <begin position="30"/>
        <end position="43"/>
    </location>
</feature>
<feature type="compositionally biased region" description="Polar residues" evidence="5">
    <location>
        <begin position="838"/>
        <end position="858"/>
    </location>
</feature>
<keyword evidence="4" id="KW-0677">Repeat</keyword>
<organism evidence="6 7">
    <name type="scientific">Pseudomicrostroma glucosiphilum</name>
    <dbReference type="NCBI Taxonomy" id="1684307"/>
    <lineage>
        <taxon>Eukaryota</taxon>
        <taxon>Fungi</taxon>
        <taxon>Dikarya</taxon>
        <taxon>Basidiomycota</taxon>
        <taxon>Ustilaginomycotina</taxon>
        <taxon>Exobasidiomycetes</taxon>
        <taxon>Microstromatales</taxon>
        <taxon>Microstromatales incertae sedis</taxon>
        <taxon>Pseudomicrostroma</taxon>
    </lineage>
</organism>
<sequence length="1395" mass="147704">MSNPLLALLNKAGSQLSPSASAKATEHAPSPSPSPLPPSPPSAPSSLASPSSPATAVKNGPRSPTDLSSLLSPGLASPPTSFAPHASLLSLLSTATPPAAPARGAESSSVSADATSATAGPSNAPSTGSRSRRALGSRVTEDPLPSSPSSDIAKARLLGLLTGPATSFELVQEERKTTPAPQAAAEQSHSPEPQQTRPPVPSSQTSYAHAAAQPSKFDFQSSFDQFLPGEVKPTQPAKTLDTGLVRRPAEPQLKEEDGVSSTKSASASSVAPQSIPGPPPFQKISLKKDVRASSDRIELKPAEEFLASKYVAALHREHSFAEESTSGLSNTQQSPMTTTIDLDLVAPQPAGVNSLHPAKLEISQIALVDSSFEHHASDIYAEGIKESQLLSQLHTSKITNLGEDVVAYAMNKGRIRLLHLRTGERAMLQVPHKRTILTIRAFAASDESDWRVLAVFDGSEDGKAEGTFVWKVTLDGSFQSEALATISSQLSNYRLLACQQGSKYSYDAHLCALIDAQPGGSVKAAMAHLFSDLGQLSQSTQAQASVSHEHQVVAAAIASQRSAYAAIEVGSEVQVVVRSSAAGGLARVNLPPLGDIDEPLPPVSFIAPVHPQESAKEEGRTAILVGFARNTIIGLFDVQNGWRYIWRFQNMPGDHFNLAHFNEEASTLFLANSARSSIFTLQLLVSSGGPKHQWSLHSPQRLIEYALPEPCTSFSITRKQSNDAVDGFKIFAVHPGGVHSFEIPLPSPVSDPDDDQPSTARALADDSKQYEDAKVEQTADVPHEVTGRDTAEGGEVKSVAEQPVAADDATHDQARSSLERGEATMQFSELPTADMLPSSHQSQTTAPVSSATAAQPGSISMAEQGRTHSRRGTRGGSKTKKAVANEDGTHSRTASSTTNADTVTNGASTHAKADLKSRSANDAEPKEVGFDDAALQKHLQSMETRLTDKLGKMISSSAKTTHASPAVELPPSSLSTIAGEVAKILSAEINAAIVPQVLASLRSVTQTEMRGGFSEAVQQHLPAELSRLIDRPDVHTNITRAVSAGVVPVAQRTAVEVVTQVLAPHFEQTMLGVAQRVEAVIGSGLTDVRKSIVAEQGTALKATEKSIAEMSSALTLMSKQVTDLSTQNEALSKTLEELKRSGIHREVPPAPSSAANLARQISPGHPQSPWVPIEPFQSPFAQPSSFGPGGPPYPSHPPIGGPPNAYAPWPPGPTSYQAARGPQNDTYHNNVYRGTPAPQRPIGGEEVVEDALLSALSSSNPETAILPVLQRLKVQHGRAEAALLQRDAVSGVEKLTVSQPVLLALLNALSNIAKAAATYNTASGSGPEVFVPWAEACAMRLDVADDSIKAAYSRVQERIRRGFEEGWAEHHVKVDSMWWSRGRLDAYLLRFLPVA</sequence>
<evidence type="ECO:0000256" key="5">
    <source>
        <dbReference type="SAM" id="MobiDB-lite"/>
    </source>
</evidence>
<dbReference type="GO" id="GO:0031087">
    <property type="term" value="P:deadenylation-independent decapping of nuclear-transcribed mRNA"/>
    <property type="evidence" value="ECO:0007669"/>
    <property type="project" value="InterPro"/>
</dbReference>
<evidence type="ECO:0000256" key="1">
    <source>
        <dbReference type="ARBA" id="ARBA00004496"/>
    </source>
</evidence>
<dbReference type="PANTHER" id="PTHR15598:SF5">
    <property type="entry name" value="ENHANCER OF MRNA-DECAPPING PROTEIN 4"/>
    <property type="match status" value="1"/>
</dbReference>
<dbReference type="STRING" id="1684307.A0A316TYJ9"/>
<evidence type="ECO:0000313" key="6">
    <source>
        <dbReference type="EMBL" id="PWN18130.1"/>
    </source>
</evidence>
<feature type="compositionally biased region" description="Low complexity" evidence="5">
    <location>
        <begin position="67"/>
        <end position="83"/>
    </location>
</feature>
<evidence type="ECO:0000256" key="2">
    <source>
        <dbReference type="ARBA" id="ARBA00022490"/>
    </source>
</evidence>
<feature type="region of interest" description="Disordered" evidence="5">
    <location>
        <begin position="834"/>
        <end position="929"/>
    </location>
</feature>
<dbReference type="PANTHER" id="PTHR15598">
    <property type="entry name" value="ENHANCER OF MRNA-DECAPPING PROTEIN 4"/>
    <property type="match status" value="1"/>
</dbReference>
<evidence type="ECO:0000256" key="4">
    <source>
        <dbReference type="ARBA" id="ARBA00022737"/>
    </source>
</evidence>
<feature type="compositionally biased region" description="Low complexity" evidence="5">
    <location>
        <begin position="96"/>
        <end position="119"/>
    </location>
</feature>
<evidence type="ECO:0000313" key="7">
    <source>
        <dbReference type="Proteomes" id="UP000245942"/>
    </source>
</evidence>
<dbReference type="RefSeq" id="XP_025345290.1">
    <property type="nucleotide sequence ID" value="XM_025495162.1"/>
</dbReference>
<reference evidence="6 7" key="1">
    <citation type="journal article" date="2018" name="Mol. Biol. Evol.">
        <title>Broad Genomic Sampling Reveals a Smut Pathogenic Ancestry of the Fungal Clade Ustilaginomycotina.</title>
        <authorList>
            <person name="Kijpornyongpan T."/>
            <person name="Mondo S.J."/>
            <person name="Barry K."/>
            <person name="Sandor L."/>
            <person name="Lee J."/>
            <person name="Lipzen A."/>
            <person name="Pangilinan J."/>
            <person name="LaButti K."/>
            <person name="Hainaut M."/>
            <person name="Henrissat B."/>
            <person name="Grigoriev I.V."/>
            <person name="Spatafora J.W."/>
            <person name="Aime M.C."/>
        </authorList>
    </citation>
    <scope>NUCLEOTIDE SEQUENCE [LARGE SCALE GENOMIC DNA]</scope>
    <source>
        <strain evidence="6 7">MCA 4718</strain>
    </source>
</reference>
<comment type="subcellular location">
    <subcellularLocation>
        <location evidence="1">Cytoplasm</location>
    </subcellularLocation>
</comment>
<feature type="compositionally biased region" description="Basic and acidic residues" evidence="5">
    <location>
        <begin position="763"/>
        <end position="795"/>
    </location>
</feature>
<dbReference type="GO" id="GO:0000932">
    <property type="term" value="C:P-body"/>
    <property type="evidence" value="ECO:0007669"/>
    <property type="project" value="TreeGrafter"/>
</dbReference>
<feature type="compositionally biased region" description="Basic residues" evidence="5">
    <location>
        <begin position="867"/>
        <end position="881"/>
    </location>
</feature>
<feature type="compositionally biased region" description="Polar residues" evidence="5">
    <location>
        <begin position="120"/>
        <end position="129"/>
    </location>
</feature>
<dbReference type="InterPro" id="IPR045152">
    <property type="entry name" value="EDC4-like"/>
</dbReference>
<feature type="compositionally biased region" description="Basic and acidic residues" evidence="5">
    <location>
        <begin position="911"/>
        <end position="929"/>
    </location>
</feature>
<accession>A0A316TYJ9</accession>
<feature type="compositionally biased region" description="Polar residues" evidence="5">
    <location>
        <begin position="185"/>
        <end position="195"/>
    </location>
</feature>
<feature type="region of interest" description="Disordered" evidence="5">
    <location>
        <begin position="1176"/>
        <end position="1223"/>
    </location>
</feature>
<feature type="region of interest" description="Disordered" evidence="5">
    <location>
        <begin position="96"/>
        <end position="151"/>
    </location>
</feature>
<protein>
    <submittedName>
        <fullName evidence="6">Uncharacterized protein</fullName>
    </submittedName>
</protein>
<dbReference type="GeneID" id="37016896"/>
<dbReference type="Proteomes" id="UP000245942">
    <property type="component" value="Unassembled WGS sequence"/>
</dbReference>
<feature type="compositionally biased region" description="Low complexity" evidence="5">
    <location>
        <begin position="44"/>
        <end position="54"/>
    </location>
</feature>